<name>A0A927R4Z2_9ACTN</name>
<gene>
    <name evidence="2" type="ORF">H4W31_002642</name>
</gene>
<protein>
    <submittedName>
        <fullName evidence="2">Membrane-anchored protein</fullName>
    </submittedName>
</protein>
<organism evidence="2 3">
    <name type="scientific">Plantactinospora soyae</name>
    <dbReference type="NCBI Taxonomy" id="1544732"/>
    <lineage>
        <taxon>Bacteria</taxon>
        <taxon>Bacillati</taxon>
        <taxon>Actinomycetota</taxon>
        <taxon>Actinomycetes</taxon>
        <taxon>Micromonosporales</taxon>
        <taxon>Micromonosporaceae</taxon>
        <taxon>Plantactinospora</taxon>
    </lineage>
</organism>
<sequence length="86" mass="9280">MRFRHRATKPSIALWMVVAIGDLALLVASVGMVALVALASVVIVAVATVGGWLLLRRGMQDRNMVPARMAVPVTARPRTGAARQYR</sequence>
<dbReference type="RefSeq" id="WP_192766931.1">
    <property type="nucleotide sequence ID" value="NZ_JADBEB010000001.1"/>
</dbReference>
<feature type="transmembrane region" description="Helical" evidence="1">
    <location>
        <begin position="36"/>
        <end position="55"/>
    </location>
</feature>
<dbReference type="EMBL" id="JADBEB010000001">
    <property type="protein sequence ID" value="MBE1487004.1"/>
    <property type="molecule type" value="Genomic_DNA"/>
</dbReference>
<accession>A0A927R4Z2</accession>
<comment type="caution">
    <text evidence="2">The sequence shown here is derived from an EMBL/GenBank/DDBJ whole genome shotgun (WGS) entry which is preliminary data.</text>
</comment>
<dbReference type="Proteomes" id="UP000649753">
    <property type="component" value="Unassembled WGS sequence"/>
</dbReference>
<evidence type="ECO:0000256" key="1">
    <source>
        <dbReference type="SAM" id="Phobius"/>
    </source>
</evidence>
<dbReference type="AlphaFoldDB" id="A0A927R4Z2"/>
<reference evidence="2" key="1">
    <citation type="submission" date="2020-10" db="EMBL/GenBank/DDBJ databases">
        <title>Sequencing the genomes of 1000 actinobacteria strains.</title>
        <authorList>
            <person name="Klenk H.-P."/>
        </authorList>
    </citation>
    <scope>NUCLEOTIDE SEQUENCE</scope>
    <source>
        <strain evidence="2">DSM 46832</strain>
    </source>
</reference>
<evidence type="ECO:0000313" key="2">
    <source>
        <dbReference type="EMBL" id="MBE1487004.1"/>
    </source>
</evidence>
<keyword evidence="1" id="KW-0472">Membrane</keyword>
<proteinExistence type="predicted"/>
<evidence type="ECO:0000313" key="3">
    <source>
        <dbReference type="Proteomes" id="UP000649753"/>
    </source>
</evidence>
<feature type="transmembrane region" description="Helical" evidence="1">
    <location>
        <begin position="12"/>
        <end position="30"/>
    </location>
</feature>
<keyword evidence="1" id="KW-1133">Transmembrane helix</keyword>
<keyword evidence="1" id="KW-0812">Transmembrane</keyword>
<keyword evidence="3" id="KW-1185">Reference proteome</keyword>